<accession>A0A399NCF8</accession>
<evidence type="ECO:0000313" key="1">
    <source>
        <dbReference type="EMBL" id="RII91883.1"/>
    </source>
</evidence>
<sequence>MTSGSAAAVGVEPAPRIRAVTVVIPARDEEELVGRCLASVEVA</sequence>
<feature type="non-terminal residue" evidence="1">
    <location>
        <position position="43"/>
    </location>
</feature>
<gene>
    <name evidence="1" type="ORF">DZF96_16385</name>
</gene>
<reference evidence="1 2" key="1">
    <citation type="submission" date="2018-08" db="EMBL/GenBank/DDBJ databases">
        <title>Genome Sequence of Clavibacter michiganensis Subspecies type strains, and the Atypical Peach-Colored Strains Isolated from Tomato.</title>
        <authorList>
            <person name="Osdaghi E."/>
            <person name="Portier P."/>
            <person name="Briand M."/>
            <person name="Jacques M.-A."/>
        </authorList>
    </citation>
    <scope>NUCLEOTIDE SEQUENCE [LARGE SCALE GENOMIC DNA]</scope>
    <source>
        <strain evidence="1 2">CFBP 7493</strain>
    </source>
</reference>
<dbReference type="EMBL" id="QWEC01000496">
    <property type="protein sequence ID" value="RII91883.1"/>
    <property type="molecule type" value="Genomic_DNA"/>
</dbReference>
<organism evidence="1 2">
    <name type="scientific">Clavibacter michiganensis</name>
    <dbReference type="NCBI Taxonomy" id="28447"/>
    <lineage>
        <taxon>Bacteria</taxon>
        <taxon>Bacillati</taxon>
        <taxon>Actinomycetota</taxon>
        <taxon>Actinomycetes</taxon>
        <taxon>Micrococcales</taxon>
        <taxon>Microbacteriaceae</taxon>
        <taxon>Clavibacter</taxon>
    </lineage>
</organism>
<protein>
    <submittedName>
        <fullName evidence="1">Glycosyl transferase</fullName>
    </submittedName>
</protein>
<name>A0A399NCF8_9MICO</name>
<dbReference type="Proteomes" id="UP000266298">
    <property type="component" value="Unassembled WGS sequence"/>
</dbReference>
<dbReference type="GO" id="GO:0016740">
    <property type="term" value="F:transferase activity"/>
    <property type="evidence" value="ECO:0007669"/>
    <property type="project" value="UniProtKB-KW"/>
</dbReference>
<dbReference type="AlphaFoldDB" id="A0A399NCF8"/>
<proteinExistence type="predicted"/>
<keyword evidence="1" id="KW-0808">Transferase</keyword>
<evidence type="ECO:0000313" key="2">
    <source>
        <dbReference type="Proteomes" id="UP000266298"/>
    </source>
</evidence>
<comment type="caution">
    <text evidence="1">The sequence shown here is derived from an EMBL/GenBank/DDBJ whole genome shotgun (WGS) entry which is preliminary data.</text>
</comment>